<organism evidence="1 2">
    <name type="scientific">Vibrio phage PVP-XSN</name>
    <dbReference type="NCBI Taxonomy" id="3056214"/>
    <lineage>
        <taxon>Viruses</taxon>
        <taxon>Duplodnaviria</taxon>
        <taxon>Heunggongvirae</taxon>
        <taxon>Uroviricota</taxon>
        <taxon>Caudoviricetes</taxon>
    </lineage>
</organism>
<accession>A0AAX3Y3M9</accession>
<name>A0AAX3Y3M9_9CAUD</name>
<gene>
    <name evidence="1" type="ORF">PVP_XSN000035</name>
</gene>
<protein>
    <submittedName>
        <fullName evidence="1">Uncharacterized protein</fullName>
    </submittedName>
</protein>
<dbReference type="Proteomes" id="UP001431754">
    <property type="component" value="Segment"/>
</dbReference>
<dbReference type="EMBL" id="OQ851295">
    <property type="protein sequence ID" value="WJZ70014.1"/>
    <property type="molecule type" value="Genomic_DNA"/>
</dbReference>
<evidence type="ECO:0000313" key="1">
    <source>
        <dbReference type="EMBL" id="WJZ70014.1"/>
    </source>
</evidence>
<sequence length="173" mass="19233">MSGLNYDTQLSLIQRMVDKGDAYRTFVEFDIPANGSKYFSISVGDKAVGFFSRLIVPDQPNIRYEVRTNATIDSYVGSPIPIRNLNGKSENSSACIFRECTQTDLGELVDIDKLPGQAASGSNASGQVYRDPDDLKINPDNKEYLLVLSNPNNVIADTLLYLKWFETPPNIWG</sequence>
<reference evidence="1" key="1">
    <citation type="submission" date="2023-04" db="EMBL/GenBank/DDBJ databases">
        <title>Virulent bacteriophage PVP-XSN from an Vibrio parahaemolyticus isolate: Characterization and complete genome sequence.</title>
        <authorList>
            <person name="Qi T."/>
            <person name="Lyu S."/>
            <person name="Liu L."/>
            <person name="Guo Q."/>
            <person name="Shen W."/>
            <person name="Han M."/>
            <person name="Xiong F."/>
            <person name="Lou B."/>
            <person name="Xu H."/>
        </authorList>
    </citation>
    <scope>NUCLEOTIDE SEQUENCE</scope>
</reference>
<evidence type="ECO:0000313" key="2">
    <source>
        <dbReference type="Proteomes" id="UP001431754"/>
    </source>
</evidence>
<proteinExistence type="predicted"/>